<evidence type="ECO:0000313" key="1">
    <source>
        <dbReference type="EMBL" id="KAH7930114.1"/>
    </source>
</evidence>
<gene>
    <name evidence="1" type="ORF">BV22DRAFT_1028849</name>
</gene>
<keyword evidence="2" id="KW-1185">Reference proteome</keyword>
<proteinExistence type="predicted"/>
<comment type="caution">
    <text evidence="1">The sequence shown here is derived from an EMBL/GenBank/DDBJ whole genome shotgun (WGS) entry which is preliminary data.</text>
</comment>
<sequence length="376" mass="41240">MPVPTFLRGLLRTTPTLAPIHNRSILSVSGSQATEFLNGLLASSLSARPCFSAFLHAQGRVLYDVFVYTQPAAIAGHDSYLIEHDASPSEAPALLTLLKRYVLRSKVRIRDVSAEYDVWAAWGSEAEGGTAKREWDFARSGAVEPVWRDVEAEKWPWGTEHGVLNDSRACRMGKRMLVAKGGRPQEASTHDIESSDAYLLHRIMHGVPEGSIDIQPMQAFPMESNLDLMGGLDFRKGCYVGQELTVRTYHTGAVRKRILPVIVSSNGNGQSTPQHPSAPVPPHLSIRPSVLENLADPSAPRVPRPRGTGTLLSTVPSPTHGVSVGLGLLRLEQVEAAEKGSIEFTVEMAGANEQKEALRVQHWWPDWWPTQDATQP</sequence>
<reference evidence="1" key="1">
    <citation type="journal article" date="2021" name="New Phytol.">
        <title>Evolutionary innovations through gain and loss of genes in the ectomycorrhizal Boletales.</title>
        <authorList>
            <person name="Wu G."/>
            <person name="Miyauchi S."/>
            <person name="Morin E."/>
            <person name="Kuo A."/>
            <person name="Drula E."/>
            <person name="Varga T."/>
            <person name="Kohler A."/>
            <person name="Feng B."/>
            <person name="Cao Y."/>
            <person name="Lipzen A."/>
            <person name="Daum C."/>
            <person name="Hundley H."/>
            <person name="Pangilinan J."/>
            <person name="Johnson J."/>
            <person name="Barry K."/>
            <person name="LaButti K."/>
            <person name="Ng V."/>
            <person name="Ahrendt S."/>
            <person name="Min B."/>
            <person name="Choi I.G."/>
            <person name="Park H."/>
            <person name="Plett J.M."/>
            <person name="Magnuson J."/>
            <person name="Spatafora J.W."/>
            <person name="Nagy L.G."/>
            <person name="Henrissat B."/>
            <person name="Grigoriev I.V."/>
            <person name="Yang Z.L."/>
            <person name="Xu J."/>
            <person name="Martin F.M."/>
        </authorList>
    </citation>
    <scope>NUCLEOTIDE SEQUENCE</scope>
    <source>
        <strain evidence="1">KUC20120723A-06</strain>
    </source>
</reference>
<evidence type="ECO:0000313" key="2">
    <source>
        <dbReference type="Proteomes" id="UP000790709"/>
    </source>
</evidence>
<organism evidence="1 2">
    <name type="scientific">Leucogyrophana mollusca</name>
    <dbReference type="NCBI Taxonomy" id="85980"/>
    <lineage>
        <taxon>Eukaryota</taxon>
        <taxon>Fungi</taxon>
        <taxon>Dikarya</taxon>
        <taxon>Basidiomycota</taxon>
        <taxon>Agaricomycotina</taxon>
        <taxon>Agaricomycetes</taxon>
        <taxon>Agaricomycetidae</taxon>
        <taxon>Boletales</taxon>
        <taxon>Boletales incertae sedis</taxon>
        <taxon>Leucogyrophana</taxon>
    </lineage>
</organism>
<dbReference type="Proteomes" id="UP000790709">
    <property type="component" value="Unassembled WGS sequence"/>
</dbReference>
<accession>A0ACB8BWQ3</accession>
<dbReference type="EMBL" id="MU266335">
    <property type="protein sequence ID" value="KAH7930114.1"/>
    <property type="molecule type" value="Genomic_DNA"/>
</dbReference>
<protein>
    <submittedName>
        <fullName evidence="1">Aminomethyltransferase folate-binding domain-containing protein</fullName>
    </submittedName>
</protein>
<name>A0ACB8BWQ3_9AGAM</name>